<dbReference type="EMBL" id="FLUQ01000007">
    <property type="protein sequence ID" value="SBW11125.1"/>
    <property type="molecule type" value="Genomic_DNA"/>
</dbReference>
<dbReference type="PANTHER" id="PTHR35794">
    <property type="entry name" value="CELL DIVISION PROTEIN DIVIVA"/>
    <property type="match status" value="1"/>
</dbReference>
<reference evidence="2" key="1">
    <citation type="submission" date="2016-04" db="EMBL/GenBank/DDBJ databases">
        <authorList>
            <person name="Evans L.H."/>
            <person name="Alamgir A."/>
            <person name="Owens N."/>
            <person name="Weber N.D."/>
            <person name="Virtaneva K."/>
            <person name="Barbian K."/>
            <person name="Babar A."/>
            <person name="Rosenke K."/>
        </authorList>
    </citation>
    <scope>NUCLEOTIDE SEQUENCE</scope>
    <source>
        <strain evidence="2">86</strain>
    </source>
</reference>
<gene>
    <name evidence="2" type="ORF">KL86DPRO_70176</name>
</gene>
<keyword evidence="1" id="KW-0175">Coiled coil</keyword>
<dbReference type="Pfam" id="PF05103">
    <property type="entry name" value="DivIVA"/>
    <property type="match status" value="1"/>
</dbReference>
<feature type="coiled-coil region" evidence="1">
    <location>
        <begin position="27"/>
        <end position="68"/>
    </location>
</feature>
<dbReference type="PANTHER" id="PTHR35794:SF2">
    <property type="entry name" value="CELL DIVISION PROTEIN DIVIVA"/>
    <property type="match status" value="1"/>
</dbReference>
<organism evidence="2">
    <name type="scientific">uncultured delta proteobacterium</name>
    <dbReference type="NCBI Taxonomy" id="34034"/>
    <lineage>
        <taxon>Bacteria</taxon>
        <taxon>Deltaproteobacteria</taxon>
        <taxon>environmental samples</taxon>
    </lineage>
</organism>
<evidence type="ECO:0000256" key="1">
    <source>
        <dbReference type="SAM" id="Coils"/>
    </source>
</evidence>
<sequence length="168" mass="18801">MNRIDLINRAIPRAFFGYDRVQVDRLMQDLSDALAKVTEEKIALSARLREVETRYAAMQERETAMQEALVATKRMGDDIRATAQKEAQLILETARLKADGLLQNANARLARVMEEAAEAKKNKTLFEMKLRAVIDDHLRLLNMNRQESASLEAAAKKLGGQGTENSGA</sequence>
<name>A0A212KHU1_9DELT</name>
<evidence type="ECO:0000313" key="2">
    <source>
        <dbReference type="EMBL" id="SBW11125.1"/>
    </source>
</evidence>
<protein>
    <submittedName>
        <fullName evidence="2">DivIVA family protein</fullName>
    </submittedName>
</protein>
<proteinExistence type="predicted"/>
<accession>A0A212KHU1</accession>
<dbReference type="InterPro" id="IPR007793">
    <property type="entry name" value="DivIVA_fam"/>
</dbReference>
<dbReference type="AlphaFoldDB" id="A0A212KHU1"/>